<dbReference type="InterPro" id="IPR050251">
    <property type="entry name" value="HpcH-HpaI_aldolase"/>
</dbReference>
<dbReference type="InterPro" id="IPR015813">
    <property type="entry name" value="Pyrv/PenolPyrv_kinase-like_dom"/>
</dbReference>
<comment type="similarity">
    <text evidence="1">Belongs to the HpcH/HpaI aldolase family.</text>
</comment>
<keyword evidence="6" id="KW-1185">Reference proteome</keyword>
<evidence type="ECO:0000256" key="1">
    <source>
        <dbReference type="ARBA" id="ARBA00005568"/>
    </source>
</evidence>
<protein>
    <submittedName>
        <fullName evidence="5">HpcH/HpaI aldolase/citrate lyase family protein</fullName>
    </submittedName>
</protein>
<dbReference type="RefSeq" id="WP_311162987.1">
    <property type="nucleotide sequence ID" value="NZ_JAVQLW010000005.1"/>
</dbReference>
<proteinExistence type="inferred from homology"/>
<dbReference type="Pfam" id="PF03328">
    <property type="entry name" value="HpcH_HpaI"/>
    <property type="match status" value="1"/>
</dbReference>
<gene>
    <name evidence="5" type="ORF">RGQ15_20330</name>
</gene>
<dbReference type="InterPro" id="IPR040442">
    <property type="entry name" value="Pyrv_kinase-like_dom_sf"/>
</dbReference>
<dbReference type="PANTHER" id="PTHR30502:SF0">
    <property type="entry name" value="PHOSPHOENOLPYRUVATE CARBOXYLASE FAMILY PROTEIN"/>
    <property type="match status" value="1"/>
</dbReference>
<keyword evidence="2" id="KW-0479">Metal-binding</keyword>
<evidence type="ECO:0000256" key="2">
    <source>
        <dbReference type="ARBA" id="ARBA00022723"/>
    </source>
</evidence>
<dbReference type="SUPFAM" id="SSF51621">
    <property type="entry name" value="Phosphoenolpyruvate/pyruvate domain"/>
    <property type="match status" value="1"/>
</dbReference>
<evidence type="ECO:0000313" key="5">
    <source>
        <dbReference type="EMBL" id="MDS9469906.1"/>
    </source>
</evidence>
<feature type="domain" description="HpcH/HpaI aldolase/citrate lyase" evidence="4">
    <location>
        <begin position="20"/>
        <end position="242"/>
    </location>
</feature>
<dbReference type="PANTHER" id="PTHR30502">
    <property type="entry name" value="2-KETO-3-DEOXY-L-RHAMNONATE ALDOLASE"/>
    <property type="match status" value="1"/>
</dbReference>
<dbReference type="GO" id="GO:0016829">
    <property type="term" value="F:lyase activity"/>
    <property type="evidence" value="ECO:0007669"/>
    <property type="project" value="UniProtKB-KW"/>
</dbReference>
<keyword evidence="3 5" id="KW-0456">Lyase</keyword>
<dbReference type="Proteomes" id="UP001269144">
    <property type="component" value="Unassembled WGS sequence"/>
</dbReference>
<reference evidence="6" key="1">
    <citation type="submission" date="2023-07" db="EMBL/GenBank/DDBJ databases">
        <title>Paracoccus sp. MBLB3053 whole genome sequence.</title>
        <authorList>
            <person name="Hwang C.Y."/>
            <person name="Cho E.-S."/>
            <person name="Seo M.-J."/>
        </authorList>
    </citation>
    <scope>NUCLEOTIDE SEQUENCE [LARGE SCALE GENOMIC DNA]</scope>
    <source>
        <strain evidence="6">MBLB3053</strain>
    </source>
</reference>
<comment type="caution">
    <text evidence="5">The sequence shown here is derived from an EMBL/GenBank/DDBJ whole genome shotgun (WGS) entry which is preliminary data.</text>
</comment>
<dbReference type="EMBL" id="JAVQLW010000005">
    <property type="protein sequence ID" value="MDS9469906.1"/>
    <property type="molecule type" value="Genomic_DNA"/>
</dbReference>
<organism evidence="5 6">
    <name type="scientific">Paracoccus aurantius</name>
    <dbReference type="NCBI Taxonomy" id="3073814"/>
    <lineage>
        <taxon>Bacteria</taxon>
        <taxon>Pseudomonadati</taxon>
        <taxon>Pseudomonadota</taxon>
        <taxon>Alphaproteobacteria</taxon>
        <taxon>Rhodobacterales</taxon>
        <taxon>Paracoccaceae</taxon>
        <taxon>Paracoccus</taxon>
    </lineage>
</organism>
<evidence type="ECO:0000256" key="3">
    <source>
        <dbReference type="ARBA" id="ARBA00023239"/>
    </source>
</evidence>
<sequence length="256" mass="26167">MPAPINPLKHRLAAGEVTHGIWLGLADPYPAEIAATAGFDWLLIDGEHAPNDIRSLSAQVAVLAGSDSAPVIRLPDDDPAKIKQALDIGAQTLLIPMIESAEQATRAARACRYPPEGVRGVGSALARASRFAAIPDYLATANAQICLILQVETRAGLAALDEIAATEGVDGVFIGPSDLAADMGHLGNPGHPEVQAAVLGALARIRAAGKAAGVLTTDPAFIEACKAAGANFVGVGIDVTILAGALRALAGKFRKA</sequence>
<accession>A0ABU2HXZ5</accession>
<evidence type="ECO:0000313" key="6">
    <source>
        <dbReference type="Proteomes" id="UP001269144"/>
    </source>
</evidence>
<name>A0ABU2HXZ5_9RHOB</name>
<dbReference type="Gene3D" id="3.20.20.60">
    <property type="entry name" value="Phosphoenolpyruvate-binding domains"/>
    <property type="match status" value="1"/>
</dbReference>
<evidence type="ECO:0000259" key="4">
    <source>
        <dbReference type="Pfam" id="PF03328"/>
    </source>
</evidence>
<dbReference type="InterPro" id="IPR005000">
    <property type="entry name" value="Aldolase/citrate-lyase_domain"/>
</dbReference>